<dbReference type="AlphaFoldDB" id="A0A4Y7XEQ7"/>
<accession>A0A4Y7XEQ7</accession>
<organism evidence="1 2">
    <name type="scientific">Alkanindiges illinoisensis</name>
    <dbReference type="NCBI Taxonomy" id="197183"/>
    <lineage>
        <taxon>Bacteria</taxon>
        <taxon>Pseudomonadati</taxon>
        <taxon>Pseudomonadota</taxon>
        <taxon>Gammaproteobacteria</taxon>
        <taxon>Moraxellales</taxon>
        <taxon>Moraxellaceae</taxon>
        <taxon>Alkanindiges</taxon>
    </lineage>
</organism>
<dbReference type="InterPro" id="IPR049156">
    <property type="entry name" value="Phage_chap_TAC_15-like"/>
</dbReference>
<sequence>MTVGQHSYAIGKLDVFSQAHVSRRIAPVIPTIAPLLTEVAKGGIQEMVDKLELASKDENGGAVLADVDLSGLAKAALPFADALAGMSDENADYVLKKCLSVVKRDTGGGLANVCSNGSLMFDDLELGEILPLVIAVLRTSLGNFIRGLVTKATIENQPT</sequence>
<evidence type="ECO:0000313" key="2">
    <source>
        <dbReference type="Proteomes" id="UP000297834"/>
    </source>
</evidence>
<proteinExistence type="predicted"/>
<gene>
    <name evidence="1" type="ORF">E2B99_03295</name>
</gene>
<comment type="caution">
    <text evidence="1">The sequence shown here is derived from an EMBL/GenBank/DDBJ whole genome shotgun (WGS) entry which is preliminary data.</text>
</comment>
<dbReference type="Proteomes" id="UP000297834">
    <property type="component" value="Unassembled WGS sequence"/>
</dbReference>
<dbReference type="Pfam" id="PF21822">
    <property type="entry name" value="Phage_TAC_15"/>
    <property type="match status" value="1"/>
</dbReference>
<reference evidence="1 2" key="1">
    <citation type="submission" date="2019-03" db="EMBL/GenBank/DDBJ databases">
        <title>Alkanindiges illinoisensis: a potential pathogenic isolated from ascites of a gastric cancer patient with abdominal metastasis.</title>
        <authorList>
            <person name="Hu X."/>
            <person name="Yang B."/>
            <person name="Yan X."/>
            <person name="Lin L."/>
            <person name="Zhao H."/>
            <person name="Zhou F."/>
            <person name="Su B."/>
            <person name="Chen J."/>
            <person name="Rui Y."/>
            <person name="Wang Q."/>
            <person name="Zheng L."/>
        </authorList>
    </citation>
    <scope>NUCLEOTIDE SEQUENCE [LARGE SCALE GENOMIC DNA]</scope>
    <source>
        <strain evidence="1 2">NFYY 23406</strain>
    </source>
</reference>
<evidence type="ECO:0000313" key="1">
    <source>
        <dbReference type="EMBL" id="TEU30144.1"/>
    </source>
</evidence>
<protein>
    <submittedName>
        <fullName evidence="1">Uncharacterized protein</fullName>
    </submittedName>
</protein>
<dbReference type="OrthoDB" id="9034327at2"/>
<name>A0A4Y7XEQ7_9GAMM</name>
<dbReference type="EMBL" id="SNTY01000012">
    <property type="protein sequence ID" value="TEU30144.1"/>
    <property type="molecule type" value="Genomic_DNA"/>
</dbReference>
<keyword evidence="2" id="KW-1185">Reference proteome</keyword>